<dbReference type="EMBL" id="NCSJ02000249">
    <property type="protein sequence ID" value="RFU26662.1"/>
    <property type="molecule type" value="Genomic_DNA"/>
</dbReference>
<evidence type="ECO:0008006" key="6">
    <source>
        <dbReference type="Google" id="ProtNLM"/>
    </source>
</evidence>
<evidence type="ECO:0000256" key="3">
    <source>
        <dbReference type="SAM" id="MobiDB-lite"/>
    </source>
</evidence>
<feature type="non-terminal residue" evidence="4">
    <location>
        <position position="498"/>
    </location>
</feature>
<dbReference type="SUPFAM" id="SSF144000">
    <property type="entry name" value="Oxysterol-binding protein-like"/>
    <property type="match status" value="1"/>
</dbReference>
<name>A0A3E2H0A0_SCYLI</name>
<comment type="similarity">
    <text evidence="1">Belongs to the OSBP family.</text>
</comment>
<evidence type="ECO:0000313" key="5">
    <source>
        <dbReference type="Proteomes" id="UP000258309"/>
    </source>
</evidence>
<dbReference type="InterPro" id="IPR000648">
    <property type="entry name" value="Oxysterol-bd"/>
</dbReference>
<comment type="caution">
    <text evidence="4">The sequence shown here is derived from an EMBL/GenBank/DDBJ whole genome shotgun (WGS) entry which is preliminary data.</text>
</comment>
<evidence type="ECO:0000256" key="2">
    <source>
        <dbReference type="ARBA" id="ARBA00022553"/>
    </source>
</evidence>
<evidence type="ECO:0000313" key="4">
    <source>
        <dbReference type="EMBL" id="RFU26662.1"/>
    </source>
</evidence>
<dbReference type="GO" id="GO:0006897">
    <property type="term" value="P:endocytosis"/>
    <property type="evidence" value="ECO:0007669"/>
    <property type="project" value="TreeGrafter"/>
</dbReference>
<dbReference type="GO" id="GO:0030011">
    <property type="term" value="P:maintenance of cell polarity"/>
    <property type="evidence" value="ECO:0007669"/>
    <property type="project" value="TreeGrafter"/>
</dbReference>
<dbReference type="Proteomes" id="UP000258309">
    <property type="component" value="Unassembled WGS sequence"/>
</dbReference>
<proteinExistence type="inferred from homology"/>
<dbReference type="PANTHER" id="PTHR10972:SF205">
    <property type="entry name" value="OXYSTEROL-BINDING PROTEIN 1"/>
    <property type="match status" value="1"/>
</dbReference>
<feature type="non-terminal residue" evidence="4">
    <location>
        <position position="1"/>
    </location>
</feature>
<protein>
    <recommendedName>
        <fullName evidence="6">Oxysterol-binding protein</fullName>
    </recommendedName>
</protein>
<dbReference type="OrthoDB" id="1854502at2759"/>
<accession>A0A3E2H0A0</accession>
<dbReference type="GO" id="GO:0005886">
    <property type="term" value="C:plasma membrane"/>
    <property type="evidence" value="ECO:0007669"/>
    <property type="project" value="TreeGrafter"/>
</dbReference>
<keyword evidence="5" id="KW-1185">Reference proteome</keyword>
<reference evidence="4 5" key="1">
    <citation type="submission" date="2018-05" db="EMBL/GenBank/DDBJ databases">
        <title>Draft genome sequence of Scytalidium lignicola DSM 105466, a ubiquitous saprotrophic fungus.</title>
        <authorList>
            <person name="Buettner E."/>
            <person name="Gebauer A.M."/>
            <person name="Hofrichter M."/>
            <person name="Liers C."/>
            <person name="Kellner H."/>
        </authorList>
    </citation>
    <scope>NUCLEOTIDE SEQUENCE [LARGE SCALE GENOMIC DNA]</scope>
    <source>
        <strain evidence="4 5">DSM 105466</strain>
    </source>
</reference>
<dbReference type="GO" id="GO:0032934">
    <property type="term" value="F:sterol binding"/>
    <property type="evidence" value="ECO:0007669"/>
    <property type="project" value="TreeGrafter"/>
</dbReference>
<dbReference type="Gene3D" id="3.30.70.3490">
    <property type="match status" value="1"/>
</dbReference>
<sequence>MKGATGSKAEDNIIPETRLSEPPSSQEVHVQQSDSTQFDLSESTESNEPRYNNTQLELQSPPPYESVANAIHTLEKQYHKDVLFLQDSDVTSSCKGYESAMRQHFELDTENLSKLSLWALLKAAINLDLPIHYNEPLSHMQKLALDLKNANLLDIAAGLKDSAKRMVYVTAFALSKYISSTGEYTKPLNPLLGETYEFADPKGRYRFFAEQVRHHSPNTAVCAESLNWTFFGEADPKTLMHGRSLDIRPRGTWFVRLRTPSGSTEVYTWTKPTLYVKLGLVSGAPIIERYDPIEVKNWTTGEVGSMSGAKMSYSQEFSGKVVDAHGQTRYTMYGRWNGGIYACAAEESGNGPRNSGSSDSKPQDFMVLETSQRPEETSASHLQPFLAALNDCPDNLRPYLPPTDTRLRPDQRALENRQYGLAATEKHRIEELQRERARQRQIVDLEYVPRWFKRVKCDVTGEEYWEFDRSYWKEREMAAADGGRRWKAVGDIFSDGLV</sequence>
<dbReference type="GO" id="GO:0005635">
    <property type="term" value="C:nuclear envelope"/>
    <property type="evidence" value="ECO:0007669"/>
    <property type="project" value="TreeGrafter"/>
</dbReference>
<feature type="compositionally biased region" description="Polar residues" evidence="3">
    <location>
        <begin position="22"/>
        <end position="58"/>
    </location>
</feature>
<keyword evidence="2" id="KW-0597">Phosphoprotein</keyword>
<evidence type="ECO:0000256" key="1">
    <source>
        <dbReference type="ARBA" id="ARBA00008842"/>
    </source>
</evidence>
<dbReference type="Pfam" id="PF01237">
    <property type="entry name" value="Oxysterol_BP"/>
    <property type="match status" value="1"/>
</dbReference>
<dbReference type="OMA" id="RPSNCNE"/>
<dbReference type="Gene3D" id="2.40.160.120">
    <property type="match status" value="1"/>
</dbReference>
<dbReference type="GO" id="GO:0006887">
    <property type="term" value="P:exocytosis"/>
    <property type="evidence" value="ECO:0007669"/>
    <property type="project" value="TreeGrafter"/>
</dbReference>
<dbReference type="STRING" id="5539.A0A3E2H0A0"/>
<dbReference type="AlphaFoldDB" id="A0A3E2H0A0"/>
<dbReference type="InterPro" id="IPR037239">
    <property type="entry name" value="OSBP_sf"/>
</dbReference>
<dbReference type="GO" id="GO:0005829">
    <property type="term" value="C:cytosol"/>
    <property type="evidence" value="ECO:0007669"/>
    <property type="project" value="TreeGrafter"/>
</dbReference>
<dbReference type="GO" id="GO:0097038">
    <property type="term" value="C:perinuclear endoplasmic reticulum"/>
    <property type="evidence" value="ECO:0007669"/>
    <property type="project" value="TreeGrafter"/>
</dbReference>
<dbReference type="GO" id="GO:0034727">
    <property type="term" value="P:piecemeal microautophagy of the nucleus"/>
    <property type="evidence" value="ECO:0007669"/>
    <property type="project" value="TreeGrafter"/>
</dbReference>
<feature type="region of interest" description="Disordered" evidence="3">
    <location>
        <begin position="1"/>
        <end position="62"/>
    </location>
</feature>
<dbReference type="PANTHER" id="PTHR10972">
    <property type="entry name" value="OXYSTEROL-BINDING PROTEIN-RELATED"/>
    <property type="match status" value="1"/>
</dbReference>
<organism evidence="4 5">
    <name type="scientific">Scytalidium lignicola</name>
    <name type="common">Hyphomycete</name>
    <dbReference type="NCBI Taxonomy" id="5539"/>
    <lineage>
        <taxon>Eukaryota</taxon>
        <taxon>Fungi</taxon>
        <taxon>Dikarya</taxon>
        <taxon>Ascomycota</taxon>
        <taxon>Pezizomycotina</taxon>
        <taxon>Leotiomycetes</taxon>
        <taxon>Leotiomycetes incertae sedis</taxon>
        <taxon>Scytalidium</taxon>
    </lineage>
</organism>
<gene>
    <name evidence="4" type="ORF">B7463_g9678</name>
</gene>